<dbReference type="EMBL" id="ABWK02000012">
    <property type="protein sequence ID" value="EEX69118.1"/>
    <property type="molecule type" value="Genomic_DNA"/>
</dbReference>
<keyword evidence="2" id="KW-1185">Reference proteome</keyword>
<gene>
    <name evidence="1" type="ORF">MITSMUL_04188</name>
</gene>
<evidence type="ECO:0000313" key="1">
    <source>
        <dbReference type="EMBL" id="EEX69118.1"/>
    </source>
</evidence>
<organism evidence="1 2">
    <name type="scientific">Mitsuokella multacida DSM 20544</name>
    <dbReference type="NCBI Taxonomy" id="500635"/>
    <lineage>
        <taxon>Bacteria</taxon>
        <taxon>Bacillati</taxon>
        <taxon>Bacillota</taxon>
        <taxon>Negativicutes</taxon>
        <taxon>Selenomonadales</taxon>
        <taxon>Selenomonadaceae</taxon>
        <taxon>Mitsuokella</taxon>
    </lineage>
</organism>
<accession>C9KLV4</accession>
<protein>
    <submittedName>
        <fullName evidence="1">Uncharacterized protein</fullName>
    </submittedName>
</protein>
<reference evidence="1" key="1">
    <citation type="submission" date="2009-09" db="EMBL/GenBank/DDBJ databases">
        <authorList>
            <person name="Weinstock G."/>
            <person name="Sodergren E."/>
            <person name="Clifton S."/>
            <person name="Fulton L."/>
            <person name="Fulton B."/>
            <person name="Courtney L."/>
            <person name="Fronick C."/>
            <person name="Harrison M."/>
            <person name="Strong C."/>
            <person name="Farmer C."/>
            <person name="Delahaunty K."/>
            <person name="Markovic C."/>
            <person name="Hall O."/>
            <person name="Minx P."/>
            <person name="Tomlinson C."/>
            <person name="Mitreva M."/>
            <person name="Nelson J."/>
            <person name="Hou S."/>
            <person name="Wollam A."/>
            <person name="Pepin K.H."/>
            <person name="Johnson M."/>
            <person name="Bhonagiri V."/>
            <person name="Nash W.E."/>
            <person name="Warren W."/>
            <person name="Chinwalla A."/>
            <person name="Mardis E.R."/>
            <person name="Wilson R.K."/>
        </authorList>
    </citation>
    <scope>NUCLEOTIDE SEQUENCE [LARGE SCALE GENOMIC DNA]</scope>
    <source>
        <strain evidence="1">DSM 20544</strain>
    </source>
</reference>
<comment type="caution">
    <text evidence="1">The sequence shown here is derived from an EMBL/GenBank/DDBJ whole genome shotgun (WGS) entry which is preliminary data.</text>
</comment>
<dbReference type="STRING" id="500635.MITSMUL_04188"/>
<name>C9KLV4_9FIRM</name>
<sequence length="44" mass="4801">MRKCAYPSLCQKSLQVRAKKIGLYLNIAARGAKCKKTSAGYHSG</sequence>
<evidence type="ECO:0000313" key="2">
    <source>
        <dbReference type="Proteomes" id="UP000003671"/>
    </source>
</evidence>
<dbReference type="Proteomes" id="UP000003671">
    <property type="component" value="Unassembled WGS sequence"/>
</dbReference>
<proteinExistence type="predicted"/>
<dbReference type="HOGENOM" id="CLU_3218709_0_0_9"/>
<dbReference type="AlphaFoldDB" id="C9KLV4"/>